<sequence length="353" mass="39936">MSESEEYVSEHRFADFDISAELKKNIEQKNYTTPTPIQDQSIPHLLEGRDVIGIASTGTGKTGAFIVPLIDKIFKDKSQRVLIVTPTRELASQIDAEFREFSRGMRLFSVQVIGGANIGRQISNLQRQPQFVIGTPGRINDLIKRGKLRLPGFQNIVLDEVDRMVDMGFIEDIQKIMSYLPQKRQSLFFSATISPRINSLIQTFLTNPITVSVKASQTSDNVEQDIVKVPRDQQKIEVLHELLIQEEFEKVLIFGKTKRGVEELSRELAVRGFKSTSIHGDKPQNKRERALRSFKQDELNILVATDVAARGLDIDGVTHVINYDLPESFDDYIHRIGRTGRANNRGVALTFVK</sequence>
<dbReference type="PANTHER" id="PTHR47959">
    <property type="entry name" value="ATP-DEPENDENT RNA HELICASE RHLE-RELATED"/>
    <property type="match status" value="1"/>
</dbReference>
<keyword evidence="2" id="KW-0378">Hydrolase</keyword>
<keyword evidence="4" id="KW-0067">ATP-binding</keyword>
<dbReference type="InterPro" id="IPR001650">
    <property type="entry name" value="Helicase_C-like"/>
</dbReference>
<evidence type="ECO:0000256" key="1">
    <source>
        <dbReference type="ARBA" id="ARBA00022741"/>
    </source>
</evidence>
<dbReference type="InterPro" id="IPR014014">
    <property type="entry name" value="RNA_helicase_DEAD_Q_motif"/>
</dbReference>
<evidence type="ECO:0000256" key="6">
    <source>
        <dbReference type="PROSITE-ProRule" id="PRU00552"/>
    </source>
</evidence>
<dbReference type="PANTHER" id="PTHR47959:SF13">
    <property type="entry name" value="ATP-DEPENDENT RNA HELICASE RHLE"/>
    <property type="match status" value="1"/>
</dbReference>
<dbReference type="GO" id="GO:0016787">
    <property type="term" value="F:hydrolase activity"/>
    <property type="evidence" value="ECO:0007669"/>
    <property type="project" value="UniProtKB-KW"/>
</dbReference>
<dbReference type="CDD" id="cd00268">
    <property type="entry name" value="DEADc"/>
    <property type="match status" value="1"/>
</dbReference>
<dbReference type="PROSITE" id="PS51195">
    <property type="entry name" value="Q_MOTIF"/>
    <property type="match status" value="1"/>
</dbReference>
<evidence type="ECO:0000313" key="10">
    <source>
        <dbReference type="EMBL" id="KKS09808.1"/>
    </source>
</evidence>
<evidence type="ECO:0008006" key="12">
    <source>
        <dbReference type="Google" id="ProtNLM"/>
    </source>
</evidence>
<feature type="domain" description="Helicase C-terminal" evidence="8">
    <location>
        <begin position="221"/>
        <end position="353"/>
    </location>
</feature>
<dbReference type="PROSITE" id="PS51194">
    <property type="entry name" value="HELICASE_CTER"/>
    <property type="match status" value="1"/>
</dbReference>
<keyword evidence="1" id="KW-0547">Nucleotide-binding</keyword>
<dbReference type="SMART" id="SM00487">
    <property type="entry name" value="DEXDc"/>
    <property type="match status" value="1"/>
</dbReference>
<dbReference type="PROSITE" id="PS51192">
    <property type="entry name" value="HELICASE_ATP_BIND_1"/>
    <property type="match status" value="1"/>
</dbReference>
<dbReference type="InterPro" id="IPR027417">
    <property type="entry name" value="P-loop_NTPase"/>
</dbReference>
<evidence type="ECO:0000259" key="9">
    <source>
        <dbReference type="PROSITE" id="PS51195"/>
    </source>
</evidence>
<comment type="caution">
    <text evidence="10">The sequence shown here is derived from an EMBL/GenBank/DDBJ whole genome shotgun (WGS) entry which is preliminary data.</text>
</comment>
<dbReference type="SMART" id="SM00490">
    <property type="entry name" value="HELICc"/>
    <property type="match status" value="1"/>
</dbReference>
<organism evidence="10 11">
    <name type="scientific">candidate division CPR2 bacterium GW2011_GWC1_41_48</name>
    <dbReference type="NCBI Taxonomy" id="1618344"/>
    <lineage>
        <taxon>Bacteria</taxon>
        <taxon>Bacteria division CPR2</taxon>
    </lineage>
</organism>
<reference evidence="10 11" key="1">
    <citation type="journal article" date="2015" name="Nature">
        <title>rRNA introns, odd ribosomes, and small enigmatic genomes across a large radiation of phyla.</title>
        <authorList>
            <person name="Brown C.T."/>
            <person name="Hug L.A."/>
            <person name="Thomas B.C."/>
            <person name="Sharon I."/>
            <person name="Castelle C.J."/>
            <person name="Singh A."/>
            <person name="Wilkins M.J."/>
            <person name="Williams K.H."/>
            <person name="Banfield J.F."/>
        </authorList>
    </citation>
    <scope>NUCLEOTIDE SEQUENCE [LARGE SCALE GENOMIC DNA]</scope>
</reference>
<evidence type="ECO:0000259" key="7">
    <source>
        <dbReference type="PROSITE" id="PS51192"/>
    </source>
</evidence>
<dbReference type="Proteomes" id="UP000033869">
    <property type="component" value="Unassembled WGS sequence"/>
</dbReference>
<dbReference type="InterPro" id="IPR044742">
    <property type="entry name" value="DEAD/DEAH_RhlB"/>
</dbReference>
<evidence type="ECO:0000256" key="3">
    <source>
        <dbReference type="ARBA" id="ARBA00022806"/>
    </source>
</evidence>
<dbReference type="Pfam" id="PF00270">
    <property type="entry name" value="DEAD"/>
    <property type="match status" value="1"/>
</dbReference>
<dbReference type="EMBL" id="LCBL01000001">
    <property type="protein sequence ID" value="KKS09808.1"/>
    <property type="molecule type" value="Genomic_DNA"/>
</dbReference>
<evidence type="ECO:0000256" key="2">
    <source>
        <dbReference type="ARBA" id="ARBA00022801"/>
    </source>
</evidence>
<keyword evidence="3" id="KW-0347">Helicase</keyword>
<dbReference type="Gene3D" id="3.40.50.300">
    <property type="entry name" value="P-loop containing nucleotide triphosphate hydrolases"/>
    <property type="match status" value="2"/>
</dbReference>
<gene>
    <name evidence="10" type="ORF">UU65_C0001G0213</name>
</gene>
<dbReference type="InterPro" id="IPR011545">
    <property type="entry name" value="DEAD/DEAH_box_helicase_dom"/>
</dbReference>
<accession>A0A0G0Z9U1</accession>
<dbReference type="AlphaFoldDB" id="A0A0G0Z9U1"/>
<dbReference type="GO" id="GO:0005829">
    <property type="term" value="C:cytosol"/>
    <property type="evidence" value="ECO:0007669"/>
    <property type="project" value="TreeGrafter"/>
</dbReference>
<dbReference type="InterPro" id="IPR050079">
    <property type="entry name" value="DEAD_box_RNA_helicase"/>
</dbReference>
<comment type="similarity">
    <text evidence="5">Belongs to the DEAD box helicase family.</text>
</comment>
<evidence type="ECO:0000259" key="8">
    <source>
        <dbReference type="PROSITE" id="PS51194"/>
    </source>
</evidence>
<feature type="short sequence motif" description="Q motif" evidence="6">
    <location>
        <begin position="11"/>
        <end position="39"/>
    </location>
</feature>
<proteinExistence type="inferred from homology"/>
<name>A0A0G0Z9U1_UNCC2</name>
<feature type="domain" description="DEAD-box RNA helicase Q" evidence="9">
    <location>
        <begin position="11"/>
        <end position="39"/>
    </location>
</feature>
<evidence type="ECO:0000256" key="5">
    <source>
        <dbReference type="ARBA" id="ARBA00038437"/>
    </source>
</evidence>
<dbReference type="GO" id="GO:0003676">
    <property type="term" value="F:nucleic acid binding"/>
    <property type="evidence" value="ECO:0007669"/>
    <property type="project" value="InterPro"/>
</dbReference>
<dbReference type="CDD" id="cd18787">
    <property type="entry name" value="SF2_C_DEAD"/>
    <property type="match status" value="1"/>
</dbReference>
<protein>
    <recommendedName>
        <fullName evidence="12">DEAD/DEAH RNA helicase</fullName>
    </recommendedName>
</protein>
<dbReference type="GO" id="GO:0005524">
    <property type="term" value="F:ATP binding"/>
    <property type="evidence" value="ECO:0007669"/>
    <property type="project" value="UniProtKB-KW"/>
</dbReference>
<evidence type="ECO:0000256" key="4">
    <source>
        <dbReference type="ARBA" id="ARBA00022840"/>
    </source>
</evidence>
<dbReference type="InterPro" id="IPR014001">
    <property type="entry name" value="Helicase_ATP-bd"/>
</dbReference>
<evidence type="ECO:0000313" key="11">
    <source>
        <dbReference type="Proteomes" id="UP000033869"/>
    </source>
</evidence>
<dbReference type="SUPFAM" id="SSF52540">
    <property type="entry name" value="P-loop containing nucleoside triphosphate hydrolases"/>
    <property type="match status" value="1"/>
</dbReference>
<dbReference type="PATRIC" id="fig|1618344.3.peg.221"/>
<feature type="domain" description="Helicase ATP-binding" evidence="7">
    <location>
        <begin position="42"/>
        <end position="211"/>
    </location>
</feature>
<dbReference type="Pfam" id="PF00271">
    <property type="entry name" value="Helicase_C"/>
    <property type="match status" value="1"/>
</dbReference>
<dbReference type="GO" id="GO:0003724">
    <property type="term" value="F:RNA helicase activity"/>
    <property type="evidence" value="ECO:0007669"/>
    <property type="project" value="InterPro"/>
</dbReference>